<dbReference type="GeneID" id="20661138"/>
<dbReference type="KEGG" id="psoj:PHYSODRAFT_527485"/>
<evidence type="ECO:0000313" key="1">
    <source>
        <dbReference type="EMBL" id="EGZ07909.1"/>
    </source>
</evidence>
<name>G5A7N3_PHYSP</name>
<dbReference type="RefSeq" id="XP_009536081.1">
    <property type="nucleotide sequence ID" value="XM_009537786.1"/>
</dbReference>
<dbReference type="Proteomes" id="UP000002640">
    <property type="component" value="Unassembled WGS sequence"/>
</dbReference>
<gene>
    <name evidence="1" type="ORF">PHYSODRAFT_527485</name>
</gene>
<protein>
    <submittedName>
        <fullName evidence="1">Uncharacterized protein</fullName>
    </submittedName>
</protein>
<accession>G5A7N3</accession>
<keyword evidence="2" id="KW-1185">Reference proteome</keyword>
<organism evidence="1 2">
    <name type="scientific">Phytophthora sojae (strain P6497)</name>
    <name type="common">Soybean stem and root rot agent</name>
    <name type="synonym">Phytophthora megasperma f. sp. glycines</name>
    <dbReference type="NCBI Taxonomy" id="1094619"/>
    <lineage>
        <taxon>Eukaryota</taxon>
        <taxon>Sar</taxon>
        <taxon>Stramenopiles</taxon>
        <taxon>Oomycota</taxon>
        <taxon>Peronosporomycetes</taxon>
        <taxon>Peronosporales</taxon>
        <taxon>Peronosporaceae</taxon>
        <taxon>Phytophthora</taxon>
    </lineage>
</organism>
<dbReference type="AlphaFoldDB" id="G5A7N3"/>
<reference evidence="1 2" key="1">
    <citation type="journal article" date="2006" name="Science">
        <title>Phytophthora genome sequences uncover evolutionary origins and mechanisms of pathogenesis.</title>
        <authorList>
            <person name="Tyler B.M."/>
            <person name="Tripathy S."/>
            <person name="Zhang X."/>
            <person name="Dehal P."/>
            <person name="Jiang R.H."/>
            <person name="Aerts A."/>
            <person name="Arredondo F.D."/>
            <person name="Baxter L."/>
            <person name="Bensasson D."/>
            <person name="Beynon J.L."/>
            <person name="Chapman J."/>
            <person name="Damasceno C.M."/>
            <person name="Dorrance A.E."/>
            <person name="Dou D."/>
            <person name="Dickerman A.W."/>
            <person name="Dubchak I.L."/>
            <person name="Garbelotto M."/>
            <person name="Gijzen M."/>
            <person name="Gordon S.G."/>
            <person name="Govers F."/>
            <person name="Grunwald N.J."/>
            <person name="Huang W."/>
            <person name="Ivors K.L."/>
            <person name="Jones R.W."/>
            <person name="Kamoun S."/>
            <person name="Krampis K."/>
            <person name="Lamour K.H."/>
            <person name="Lee M.K."/>
            <person name="McDonald W.H."/>
            <person name="Medina M."/>
            <person name="Meijer H.J."/>
            <person name="Nordberg E.K."/>
            <person name="Maclean D.J."/>
            <person name="Ospina-Giraldo M.D."/>
            <person name="Morris P.F."/>
            <person name="Phuntumart V."/>
            <person name="Putnam N.H."/>
            <person name="Rash S."/>
            <person name="Rose J.K."/>
            <person name="Sakihama Y."/>
            <person name="Salamov A.A."/>
            <person name="Savidor A."/>
            <person name="Scheuring C.F."/>
            <person name="Smith B.M."/>
            <person name="Sobral B.W."/>
            <person name="Terry A."/>
            <person name="Torto-Alalibo T.A."/>
            <person name="Win J."/>
            <person name="Xu Z."/>
            <person name="Zhang H."/>
            <person name="Grigoriev I.V."/>
            <person name="Rokhsar D.S."/>
            <person name="Boore J.L."/>
        </authorList>
    </citation>
    <scope>NUCLEOTIDE SEQUENCE [LARGE SCALE GENOMIC DNA]</scope>
    <source>
        <strain evidence="1 2">P6497</strain>
    </source>
</reference>
<sequence length="148" mass="16675">WKVKLLTHVAQFDLEAENKLLEAGDPGPKVCMRDFLKSTPTCLTDATVKAAPPEGQLAVRKDIMVWRKADASMRHVLNSTLPNSFLSSLPDEVRNMEVCLISQHLERKFANGDAGGLVAWSNRWTQILNSKWKDIMTLFALLNQARTR</sequence>
<dbReference type="InParanoid" id="G5A7N3"/>
<proteinExistence type="predicted"/>
<feature type="non-terminal residue" evidence="1">
    <location>
        <position position="1"/>
    </location>
</feature>
<dbReference type="EMBL" id="JH159161">
    <property type="protein sequence ID" value="EGZ07909.1"/>
    <property type="molecule type" value="Genomic_DNA"/>
</dbReference>
<evidence type="ECO:0000313" key="2">
    <source>
        <dbReference type="Proteomes" id="UP000002640"/>
    </source>
</evidence>